<keyword evidence="1" id="KW-0175">Coiled coil</keyword>
<dbReference type="WBParaSite" id="PEQ_0000288601-mRNA-1">
    <property type="protein sequence ID" value="PEQ_0000288601-mRNA-1"/>
    <property type="gene ID" value="PEQ_0000288601"/>
</dbReference>
<evidence type="ECO:0000256" key="1">
    <source>
        <dbReference type="SAM" id="Coils"/>
    </source>
</evidence>
<reference evidence="3" key="1">
    <citation type="submission" date="2022-11" db="UniProtKB">
        <authorList>
            <consortium name="WormBaseParasite"/>
        </authorList>
    </citation>
    <scope>IDENTIFICATION</scope>
</reference>
<evidence type="ECO:0000313" key="2">
    <source>
        <dbReference type="Proteomes" id="UP000887564"/>
    </source>
</evidence>
<dbReference type="AlphaFoldDB" id="A0A914R8U5"/>
<feature type="coiled-coil region" evidence="1">
    <location>
        <begin position="13"/>
        <end position="51"/>
    </location>
</feature>
<protein>
    <submittedName>
        <fullName evidence="3">Uncharacterized protein</fullName>
    </submittedName>
</protein>
<dbReference type="Proteomes" id="UP000887564">
    <property type="component" value="Unplaced"/>
</dbReference>
<proteinExistence type="predicted"/>
<sequence>MKEAIQEADVVKIKVLKKRKKEAKKAKKAAEEKANQTLLEVENQEEVAQEEPSSEKVVFNVLS</sequence>
<evidence type="ECO:0000313" key="3">
    <source>
        <dbReference type="WBParaSite" id="PEQ_0000288601-mRNA-1"/>
    </source>
</evidence>
<name>A0A914R8U5_PAREQ</name>
<organism evidence="2 3">
    <name type="scientific">Parascaris equorum</name>
    <name type="common">Equine roundworm</name>
    <dbReference type="NCBI Taxonomy" id="6256"/>
    <lineage>
        <taxon>Eukaryota</taxon>
        <taxon>Metazoa</taxon>
        <taxon>Ecdysozoa</taxon>
        <taxon>Nematoda</taxon>
        <taxon>Chromadorea</taxon>
        <taxon>Rhabditida</taxon>
        <taxon>Spirurina</taxon>
        <taxon>Ascaridomorpha</taxon>
        <taxon>Ascaridoidea</taxon>
        <taxon>Ascarididae</taxon>
        <taxon>Parascaris</taxon>
    </lineage>
</organism>
<accession>A0A914R8U5</accession>
<keyword evidence="2" id="KW-1185">Reference proteome</keyword>